<protein>
    <submittedName>
        <fullName evidence="2">Uncharacterized protein</fullName>
    </submittedName>
</protein>
<evidence type="ECO:0000256" key="1">
    <source>
        <dbReference type="SAM" id="SignalP"/>
    </source>
</evidence>
<keyword evidence="1" id="KW-0732">Signal</keyword>
<proteinExistence type="predicted"/>
<gene>
    <name evidence="2" type="ORF">FKM52_13555</name>
</gene>
<dbReference type="Proteomes" id="UP000319523">
    <property type="component" value="Unassembled WGS sequence"/>
</dbReference>
<name>A0A506V8K2_9GAMM</name>
<keyword evidence="3" id="KW-1185">Reference proteome</keyword>
<evidence type="ECO:0000313" key="2">
    <source>
        <dbReference type="EMBL" id="TPW41772.1"/>
    </source>
</evidence>
<sequence>MSHKLKGVVSAAALSLYLLTPAHADVFGGFQGAIKGGIPAYTRDMKHNKPFWCNQYKLVRKMCEVVSQTENGRVAIVRMVPTDWKCPNGIWGVVDRSNGDAMELIPAAKMSLEQYCSKAFSAGFVKPQNRKSLADVVMYYNGKPIDSFEYLEE</sequence>
<dbReference type="OrthoDB" id="6429355at2"/>
<dbReference type="AlphaFoldDB" id="A0A506V8K2"/>
<feature type="signal peptide" evidence="1">
    <location>
        <begin position="1"/>
        <end position="24"/>
    </location>
</feature>
<reference evidence="2 3" key="1">
    <citation type="submission" date="2019-06" db="EMBL/GenBank/DDBJ databases">
        <authorList>
            <person name="Yang Y."/>
        </authorList>
    </citation>
    <scope>NUCLEOTIDE SEQUENCE [LARGE SCALE GENOMIC DNA]</scope>
    <source>
        <strain evidence="2 3">BIT-26</strain>
    </source>
</reference>
<feature type="chain" id="PRO_5021403638" evidence="1">
    <location>
        <begin position="25"/>
        <end position="153"/>
    </location>
</feature>
<dbReference type="EMBL" id="VHQI01000007">
    <property type="protein sequence ID" value="TPW41772.1"/>
    <property type="molecule type" value="Genomic_DNA"/>
</dbReference>
<accession>A0A506V8K2</accession>
<comment type="caution">
    <text evidence="2">The sequence shown here is derived from an EMBL/GenBank/DDBJ whole genome shotgun (WGS) entry which is preliminary data.</text>
</comment>
<dbReference type="RefSeq" id="WP_141176706.1">
    <property type="nucleotide sequence ID" value="NZ_JBHUFX010000022.1"/>
</dbReference>
<organism evidence="2 3">
    <name type="scientific">Mixta tenebrionis</name>
    <dbReference type="NCBI Taxonomy" id="2562439"/>
    <lineage>
        <taxon>Bacteria</taxon>
        <taxon>Pseudomonadati</taxon>
        <taxon>Pseudomonadota</taxon>
        <taxon>Gammaproteobacteria</taxon>
        <taxon>Enterobacterales</taxon>
        <taxon>Erwiniaceae</taxon>
        <taxon>Mixta</taxon>
    </lineage>
</organism>
<evidence type="ECO:0000313" key="3">
    <source>
        <dbReference type="Proteomes" id="UP000319523"/>
    </source>
</evidence>